<dbReference type="InterPro" id="IPR015943">
    <property type="entry name" value="WD40/YVTN_repeat-like_dom_sf"/>
</dbReference>
<organism evidence="1">
    <name type="scientific">Arion vulgaris</name>
    <dbReference type="NCBI Taxonomy" id="1028688"/>
    <lineage>
        <taxon>Eukaryota</taxon>
        <taxon>Metazoa</taxon>
        <taxon>Spiralia</taxon>
        <taxon>Lophotrochozoa</taxon>
        <taxon>Mollusca</taxon>
        <taxon>Gastropoda</taxon>
        <taxon>Heterobranchia</taxon>
        <taxon>Euthyneura</taxon>
        <taxon>Panpulmonata</taxon>
        <taxon>Eupulmonata</taxon>
        <taxon>Stylommatophora</taxon>
        <taxon>Helicina</taxon>
        <taxon>Arionoidea</taxon>
        <taxon>Arionidae</taxon>
        <taxon>Arion</taxon>
    </lineage>
</organism>
<dbReference type="InterPro" id="IPR036322">
    <property type="entry name" value="WD40_repeat_dom_sf"/>
</dbReference>
<dbReference type="Gene3D" id="2.130.10.10">
    <property type="entry name" value="YVTN repeat-like/Quinoprotein amine dehydrogenase"/>
    <property type="match status" value="1"/>
</dbReference>
<sequence length="115" mass="12371">MSSVGKNIMGKLFSKRKKSTGSQRLASATVTSSCGGDACYGDSRVIGAMLQHSDAVVSVVAIQPTLCLSGSNDQSVVLYDYNKRRQEERWTDHSSAVTKVCYGSKCHGIFSASRE</sequence>
<dbReference type="PANTHER" id="PTHR19869">
    <property type="entry name" value="SPERMATID WD-REPEAT PROTEIN"/>
    <property type="match status" value="1"/>
</dbReference>
<dbReference type="EMBL" id="HACG01001085">
    <property type="protein sequence ID" value="CEK47950.1"/>
    <property type="molecule type" value="Transcribed_RNA"/>
</dbReference>
<protein>
    <submittedName>
        <fullName evidence="1">Uncharacterized protein</fullName>
    </submittedName>
</protein>
<feature type="non-terminal residue" evidence="1">
    <location>
        <position position="115"/>
    </location>
</feature>
<dbReference type="PANTHER" id="PTHR19869:SF1">
    <property type="entry name" value="WD REPEAT-CONTAINING PROTEIN 31"/>
    <property type="match status" value="1"/>
</dbReference>
<evidence type="ECO:0000313" key="1">
    <source>
        <dbReference type="EMBL" id="CEK47950.1"/>
    </source>
</evidence>
<reference evidence="1" key="1">
    <citation type="submission" date="2014-12" db="EMBL/GenBank/DDBJ databases">
        <title>Insight into the proteome of Arion vulgaris.</title>
        <authorList>
            <person name="Aradska J."/>
            <person name="Bulat T."/>
            <person name="Smidak R."/>
            <person name="Sarate P."/>
            <person name="Gangsoo J."/>
            <person name="Sialana F."/>
            <person name="Bilban M."/>
            <person name="Lubec G."/>
        </authorList>
    </citation>
    <scope>NUCLEOTIDE SEQUENCE</scope>
    <source>
        <tissue evidence="1">Skin</tissue>
    </source>
</reference>
<dbReference type="SUPFAM" id="SSF50978">
    <property type="entry name" value="WD40 repeat-like"/>
    <property type="match status" value="1"/>
</dbReference>
<dbReference type="AlphaFoldDB" id="A0A0B6XXH7"/>
<gene>
    <name evidence="1" type="primary">ORF2728</name>
</gene>
<accession>A0A0B6XXH7</accession>
<dbReference type="InterPro" id="IPR040066">
    <property type="entry name" value="WDR31"/>
</dbReference>
<proteinExistence type="predicted"/>
<name>A0A0B6XXH7_9EUPU</name>